<keyword evidence="3" id="KW-1185">Reference proteome</keyword>
<feature type="transmembrane region" description="Helical" evidence="1">
    <location>
        <begin position="89"/>
        <end position="108"/>
    </location>
</feature>
<organism evidence="2 3">
    <name type="scientific">Mycolicibacterium aromaticivorans JS19b1 = JCM 16368</name>
    <dbReference type="NCBI Taxonomy" id="1440774"/>
    <lineage>
        <taxon>Bacteria</taxon>
        <taxon>Bacillati</taxon>
        <taxon>Actinomycetota</taxon>
        <taxon>Actinomycetes</taxon>
        <taxon>Mycobacteriales</taxon>
        <taxon>Mycobacteriaceae</taxon>
        <taxon>Mycolicibacterium</taxon>
    </lineage>
</organism>
<sequence>MPGIADIALGAAPIAGGALLGVAAGNLRGPDVRGAIKADLELLDQLPDEDVELRARLRESINMRIVDLIDATEKSRELREIASSYKGNWRDIVVFICAVLFTIVWWNVPHSRTNWLVMFVFLILLSGVVAVYASRGVIRAVASLRHSRHKDGSAG</sequence>
<dbReference type="OrthoDB" id="4555745at2"/>
<evidence type="ECO:0000256" key="1">
    <source>
        <dbReference type="SAM" id="Phobius"/>
    </source>
</evidence>
<dbReference type="Proteomes" id="UP000022835">
    <property type="component" value="Unassembled WGS sequence"/>
</dbReference>
<gene>
    <name evidence="2" type="ORF">Y900_002815</name>
</gene>
<name>A0A064CGK3_9MYCO</name>
<dbReference type="AlphaFoldDB" id="A0A064CGK3"/>
<comment type="caution">
    <text evidence="2">The sequence shown here is derived from an EMBL/GenBank/DDBJ whole genome shotgun (WGS) entry which is preliminary data.</text>
</comment>
<keyword evidence="1" id="KW-1133">Transmembrane helix</keyword>
<reference evidence="2" key="1">
    <citation type="submission" date="2014-05" db="EMBL/GenBank/DDBJ databases">
        <title>Genome sequence of Mycobacterium aromaticivorans strain JS19b1T (= DSM 45407T).</title>
        <authorList>
            <person name="Kwak Y."/>
            <person name="Park G.-S."/>
            <person name="Li Q.X."/>
            <person name="Lee S.-E."/>
            <person name="Shin J.-H."/>
        </authorList>
    </citation>
    <scope>NUCLEOTIDE SEQUENCE [LARGE SCALE GENOMIC DNA]</scope>
    <source>
        <strain evidence="2">JS19b1</strain>
    </source>
</reference>
<dbReference type="eggNOG" id="ENOG5031IUB">
    <property type="taxonomic scope" value="Bacteria"/>
</dbReference>
<protein>
    <recommendedName>
        <fullName evidence="4">Transmembrane protein</fullName>
    </recommendedName>
</protein>
<dbReference type="RefSeq" id="WP_036338734.1">
    <property type="nucleotide sequence ID" value="NZ_JALN02000001.1"/>
</dbReference>
<keyword evidence="1" id="KW-0812">Transmembrane</keyword>
<feature type="transmembrane region" description="Helical" evidence="1">
    <location>
        <begin position="114"/>
        <end position="138"/>
    </location>
</feature>
<evidence type="ECO:0008006" key="4">
    <source>
        <dbReference type="Google" id="ProtNLM"/>
    </source>
</evidence>
<dbReference type="EMBL" id="JALN02000001">
    <property type="protein sequence ID" value="KDE97897.1"/>
    <property type="molecule type" value="Genomic_DNA"/>
</dbReference>
<evidence type="ECO:0000313" key="3">
    <source>
        <dbReference type="Proteomes" id="UP000022835"/>
    </source>
</evidence>
<accession>A0A064CGK3</accession>
<evidence type="ECO:0000313" key="2">
    <source>
        <dbReference type="EMBL" id="KDE97897.1"/>
    </source>
</evidence>
<keyword evidence="1" id="KW-0472">Membrane</keyword>
<proteinExistence type="predicted"/>